<evidence type="ECO:0000313" key="3">
    <source>
        <dbReference type="Proteomes" id="UP000781958"/>
    </source>
</evidence>
<evidence type="ECO:0000259" key="1">
    <source>
        <dbReference type="Pfam" id="PF12146"/>
    </source>
</evidence>
<dbReference type="InterPro" id="IPR022742">
    <property type="entry name" value="Hydrolase_4"/>
</dbReference>
<gene>
    <name evidence="2" type="ORF">J2851_003010</name>
</gene>
<name>A0ABS4SMT2_9PROT</name>
<evidence type="ECO:0000313" key="2">
    <source>
        <dbReference type="EMBL" id="MBP2293227.1"/>
    </source>
</evidence>
<feature type="domain" description="Serine aminopeptidase S33" evidence="1">
    <location>
        <begin position="68"/>
        <end position="280"/>
    </location>
</feature>
<comment type="caution">
    <text evidence="2">The sequence shown here is derived from an EMBL/GenBank/DDBJ whole genome shotgun (WGS) entry which is preliminary data.</text>
</comment>
<dbReference type="InterPro" id="IPR000073">
    <property type="entry name" value="AB_hydrolase_1"/>
</dbReference>
<dbReference type="PANTHER" id="PTHR43798:SF33">
    <property type="entry name" value="HYDROLASE, PUTATIVE (AFU_ORTHOLOGUE AFUA_2G14860)-RELATED"/>
    <property type="match status" value="1"/>
</dbReference>
<dbReference type="Pfam" id="PF12146">
    <property type="entry name" value="Hydrolase_4"/>
    <property type="match status" value="1"/>
</dbReference>
<dbReference type="PRINTS" id="PR00111">
    <property type="entry name" value="ABHYDROLASE"/>
</dbReference>
<dbReference type="Proteomes" id="UP000781958">
    <property type="component" value="Unassembled WGS sequence"/>
</dbReference>
<keyword evidence="3" id="KW-1185">Reference proteome</keyword>
<protein>
    <submittedName>
        <fullName evidence="2">Pimeloyl-ACP methyl ester carboxylesterase</fullName>
    </submittedName>
</protein>
<dbReference type="PANTHER" id="PTHR43798">
    <property type="entry name" value="MONOACYLGLYCEROL LIPASE"/>
    <property type="match status" value="1"/>
</dbReference>
<dbReference type="SUPFAM" id="SSF53474">
    <property type="entry name" value="alpha/beta-Hydrolases"/>
    <property type="match status" value="1"/>
</dbReference>
<dbReference type="RefSeq" id="WP_209767118.1">
    <property type="nucleotide sequence ID" value="NZ_JAGINP010000010.1"/>
</dbReference>
<dbReference type="InterPro" id="IPR029058">
    <property type="entry name" value="AB_hydrolase_fold"/>
</dbReference>
<dbReference type="EMBL" id="JAGINP010000010">
    <property type="protein sequence ID" value="MBP2293227.1"/>
    <property type="molecule type" value="Genomic_DNA"/>
</dbReference>
<dbReference type="Gene3D" id="3.40.50.1820">
    <property type="entry name" value="alpha/beta hydrolase"/>
    <property type="match status" value="1"/>
</dbReference>
<dbReference type="InterPro" id="IPR050266">
    <property type="entry name" value="AB_hydrolase_sf"/>
</dbReference>
<sequence>MQHNNHFQGVRGEEHWARKGAVSLFLWRKRGLAGSDAARPPVLLIHGSSMSALPTFDLTVPGKPDYSFMDWLAARGHDVWTLDHEGYGRSTVTDGNSDIASGVADITAAMEVIRRETGASSVLLYGMSSGALRAAGFAQAEPDAVSRLVLDAFVWTGEGSPTLAKRREGVEFFRTHNRRPIDRAFITSIFTRDLPGTSDPAVIEACADAQLSYGDSVPTGTYLDMTTRLPLVDPERIAAPTLIVRGEHDGIATLDDLLAFFRRLPGGDKRIAVLPGLAHCTPLGLRRHLLWETVANFLEAG</sequence>
<proteinExistence type="predicted"/>
<organism evidence="2 3">
    <name type="scientific">Azospirillum rugosum</name>
    <dbReference type="NCBI Taxonomy" id="416170"/>
    <lineage>
        <taxon>Bacteria</taxon>
        <taxon>Pseudomonadati</taxon>
        <taxon>Pseudomonadota</taxon>
        <taxon>Alphaproteobacteria</taxon>
        <taxon>Rhodospirillales</taxon>
        <taxon>Azospirillaceae</taxon>
        <taxon>Azospirillum</taxon>
    </lineage>
</organism>
<accession>A0ABS4SMT2</accession>
<reference evidence="2 3" key="1">
    <citation type="submission" date="2021-03" db="EMBL/GenBank/DDBJ databases">
        <title>Genomic Encyclopedia of Type Strains, Phase III (KMG-III): the genomes of soil and plant-associated and newly described type strains.</title>
        <authorList>
            <person name="Whitman W."/>
        </authorList>
    </citation>
    <scope>NUCLEOTIDE SEQUENCE [LARGE SCALE GENOMIC DNA]</scope>
    <source>
        <strain evidence="2 3">IMMIB AFH-6</strain>
    </source>
</reference>